<dbReference type="Proteomes" id="UP000182278">
    <property type="component" value="Unassembled WGS sequence"/>
</dbReference>
<protein>
    <recommendedName>
        <fullName evidence="1">HNH nuclease domain-containing protein</fullName>
    </recommendedName>
</protein>
<dbReference type="Gene3D" id="1.10.30.50">
    <property type="match status" value="1"/>
</dbReference>
<feature type="domain" description="HNH nuclease" evidence="1">
    <location>
        <begin position="325"/>
        <end position="384"/>
    </location>
</feature>
<proteinExistence type="predicted"/>
<dbReference type="Pfam" id="PF01844">
    <property type="entry name" value="HNH"/>
    <property type="match status" value="1"/>
</dbReference>
<comment type="caution">
    <text evidence="2">The sequence shown here is derived from an EMBL/GenBank/DDBJ whole genome shotgun (WGS) entry which is preliminary data.</text>
</comment>
<dbReference type="EMBL" id="MNUO01000131">
    <property type="protein sequence ID" value="OIN95678.1"/>
    <property type="molecule type" value="Genomic_DNA"/>
</dbReference>
<dbReference type="GO" id="GO:0003676">
    <property type="term" value="F:nucleic acid binding"/>
    <property type="evidence" value="ECO:0007669"/>
    <property type="project" value="InterPro"/>
</dbReference>
<name>A0A1J4SC42_9BACT</name>
<dbReference type="CDD" id="cd00085">
    <property type="entry name" value="HNHc"/>
    <property type="match status" value="1"/>
</dbReference>
<dbReference type="InterPro" id="IPR003615">
    <property type="entry name" value="HNH_nuc"/>
</dbReference>
<dbReference type="GO" id="GO:0008270">
    <property type="term" value="F:zinc ion binding"/>
    <property type="evidence" value="ECO:0007669"/>
    <property type="project" value="InterPro"/>
</dbReference>
<sequence>MQIILKGVLKIMRKKSRNHWILSSAITSLGSFHYLLKYLVNKHYSSIEYTKLQRLLLQDLSNDTKVPIKSLFGARQHIKALEHLGLVKKYKGPNKKDVFTLSKISKAFVENPSDIYTKCFFEIEFNKENKVSEIDPNFNINPGLFILNVLFYLEKYYGDRESYLTNDDFSHHLIFVKNKDKIANIGESIYKSHQTNNYPNFLAGNSEKTYTNHGSWIKALIKNTNYIEDHPNIKGAVKLNYKEIINDASDSNSINQNLAQKTLELFNCSDFKYREYQSKKEYSLLKKVNKFSKESIKRLIEKYRRISWAKGNKSSNRLYIPMSAELRALVKKHANFTCQACGKFSFKDKKGYGYCEPHHIIARAKGGEVDNPDNIIVLCPLCHAKIHHGGPKERISVYKILLKKGCIKLNYFVKLAKIKTITDEQLKFLRKEGIITLVEFKILNI</sequence>
<reference evidence="2 3" key="1">
    <citation type="journal article" date="2016" name="Environ. Microbiol.">
        <title>Genomic resolution of a cold subsurface aquifer community provides metabolic insights for novel microbes adapted to high CO concentrations.</title>
        <authorList>
            <person name="Probst A.J."/>
            <person name="Castelle C.J."/>
            <person name="Singh A."/>
            <person name="Brown C.T."/>
            <person name="Anantharaman K."/>
            <person name="Sharon I."/>
            <person name="Hug L.A."/>
            <person name="Burstein D."/>
            <person name="Emerson J.B."/>
            <person name="Thomas B.C."/>
            <person name="Banfield J.F."/>
        </authorList>
    </citation>
    <scope>NUCLEOTIDE SEQUENCE [LARGE SCALE GENOMIC DNA]</scope>
    <source>
        <strain evidence="2">CG1_02_38_46</strain>
    </source>
</reference>
<dbReference type="InterPro" id="IPR002711">
    <property type="entry name" value="HNH"/>
</dbReference>
<dbReference type="SMART" id="SM00507">
    <property type="entry name" value="HNHc"/>
    <property type="match status" value="1"/>
</dbReference>
<evidence type="ECO:0000313" key="3">
    <source>
        <dbReference type="Proteomes" id="UP000182278"/>
    </source>
</evidence>
<evidence type="ECO:0000259" key="1">
    <source>
        <dbReference type="SMART" id="SM00507"/>
    </source>
</evidence>
<gene>
    <name evidence="2" type="ORF">AUJ66_08595</name>
</gene>
<dbReference type="STRING" id="1817893.AUJ66_08595"/>
<organism evidence="2 3">
    <name type="scientific">Candidatus Desantisbacteria bacterium CG1_02_38_46</name>
    <dbReference type="NCBI Taxonomy" id="1817893"/>
    <lineage>
        <taxon>Bacteria</taxon>
        <taxon>Candidatus Desantisiibacteriota</taxon>
    </lineage>
</organism>
<accession>A0A1J4SC42</accession>
<dbReference type="GO" id="GO:0004519">
    <property type="term" value="F:endonuclease activity"/>
    <property type="evidence" value="ECO:0007669"/>
    <property type="project" value="InterPro"/>
</dbReference>
<evidence type="ECO:0000313" key="2">
    <source>
        <dbReference type="EMBL" id="OIN95678.1"/>
    </source>
</evidence>
<dbReference type="AlphaFoldDB" id="A0A1J4SC42"/>